<comment type="caution">
    <text evidence="2">The sequence shown here is derived from an EMBL/GenBank/DDBJ whole genome shotgun (WGS) entry which is preliminary data.</text>
</comment>
<dbReference type="EMBL" id="AWSO01001412">
    <property type="protein sequence ID" value="ESK83949.1"/>
    <property type="molecule type" value="Genomic_DNA"/>
</dbReference>
<feature type="compositionally biased region" description="Polar residues" evidence="1">
    <location>
        <begin position="46"/>
        <end position="68"/>
    </location>
</feature>
<feature type="region of interest" description="Disordered" evidence="1">
    <location>
        <begin position="116"/>
        <end position="139"/>
    </location>
</feature>
<evidence type="ECO:0000313" key="2">
    <source>
        <dbReference type="EMBL" id="ESK83949.1"/>
    </source>
</evidence>
<accession>V2XX11</accession>
<name>V2XX11_MONRO</name>
<feature type="compositionally biased region" description="Acidic residues" evidence="1">
    <location>
        <begin position="158"/>
        <end position="167"/>
    </location>
</feature>
<dbReference type="AlphaFoldDB" id="V2XX11"/>
<feature type="region of interest" description="Disordered" evidence="1">
    <location>
        <begin position="1"/>
        <end position="25"/>
    </location>
</feature>
<gene>
    <name evidence="2" type="ORF">Moror_7529</name>
</gene>
<evidence type="ECO:0000313" key="3">
    <source>
        <dbReference type="Proteomes" id="UP000017559"/>
    </source>
</evidence>
<feature type="region of interest" description="Disordered" evidence="1">
    <location>
        <begin position="156"/>
        <end position="177"/>
    </location>
</feature>
<feature type="region of interest" description="Disordered" evidence="1">
    <location>
        <begin position="46"/>
        <end position="73"/>
    </location>
</feature>
<keyword evidence="3" id="KW-1185">Reference proteome</keyword>
<reference evidence="2 3" key="1">
    <citation type="journal article" date="2014" name="BMC Genomics">
        <title>Genome and secretome analysis of the hemibiotrophic fungal pathogen, Moniliophthora roreri, which causes frosty pod rot disease of cacao: mechanisms of the biotrophic and necrotrophic phases.</title>
        <authorList>
            <person name="Meinhardt L.W."/>
            <person name="Costa G.G.L."/>
            <person name="Thomazella D.P.T."/>
            <person name="Teixeira P.J.P.L."/>
            <person name="Carazzolle M.F."/>
            <person name="Schuster S.C."/>
            <person name="Carlson J.E."/>
            <person name="Guiltinan M.J."/>
            <person name="Mieczkowski P."/>
            <person name="Farmer A."/>
            <person name="Ramaraj T."/>
            <person name="Crozier J."/>
            <person name="Davis R.E."/>
            <person name="Shao J."/>
            <person name="Melnick R.L."/>
            <person name="Pereira G.A.G."/>
            <person name="Bailey B.A."/>
        </authorList>
    </citation>
    <scope>NUCLEOTIDE SEQUENCE [LARGE SCALE GENOMIC DNA]</scope>
    <source>
        <strain evidence="2 3">MCA 2997</strain>
    </source>
</reference>
<dbReference type="HOGENOM" id="CLU_1518272_0_0_1"/>
<proteinExistence type="predicted"/>
<sequence>MVSKKRKFVTGPTVSQPPCVHLSGPQARYDTQQGILAARQVITEGKPQTLQVPGDSQRNGLTTAQSSKADAEDRDHCLLTSQYRAWTAKDNKVLHYTFPLSSTLLPIPGLASSFLPKPSHTGANAPSEGDSPKPKSKHKSLAHMLWLALASLLGGDNSSDESGEEELAGLSDCPTKK</sequence>
<organism evidence="2 3">
    <name type="scientific">Moniliophthora roreri (strain MCA 2997)</name>
    <name type="common">Cocoa frosty pod rot fungus</name>
    <name type="synonym">Crinipellis roreri</name>
    <dbReference type="NCBI Taxonomy" id="1381753"/>
    <lineage>
        <taxon>Eukaryota</taxon>
        <taxon>Fungi</taxon>
        <taxon>Dikarya</taxon>
        <taxon>Basidiomycota</taxon>
        <taxon>Agaricomycotina</taxon>
        <taxon>Agaricomycetes</taxon>
        <taxon>Agaricomycetidae</taxon>
        <taxon>Agaricales</taxon>
        <taxon>Marasmiineae</taxon>
        <taxon>Marasmiaceae</taxon>
        <taxon>Moniliophthora</taxon>
    </lineage>
</organism>
<dbReference type="KEGG" id="mrr:Moror_7529"/>
<evidence type="ECO:0000256" key="1">
    <source>
        <dbReference type="SAM" id="MobiDB-lite"/>
    </source>
</evidence>
<dbReference type="Proteomes" id="UP000017559">
    <property type="component" value="Unassembled WGS sequence"/>
</dbReference>
<protein>
    <submittedName>
        <fullName evidence="2">Uncharacterized protein</fullName>
    </submittedName>
</protein>